<gene>
    <name evidence="6" type="ORF">INT46_000987</name>
</gene>
<keyword evidence="4" id="KW-0732">Signal</keyword>
<feature type="domain" description="SH3" evidence="5">
    <location>
        <begin position="330"/>
        <end position="391"/>
    </location>
</feature>
<proteinExistence type="predicted"/>
<dbReference type="Pfam" id="PF14604">
    <property type="entry name" value="SH3_9"/>
    <property type="match status" value="1"/>
</dbReference>
<dbReference type="Proteomes" id="UP000650833">
    <property type="component" value="Unassembled WGS sequence"/>
</dbReference>
<evidence type="ECO:0000256" key="4">
    <source>
        <dbReference type="SAM" id="SignalP"/>
    </source>
</evidence>
<dbReference type="PROSITE" id="PS50002">
    <property type="entry name" value="SH3"/>
    <property type="match status" value="1"/>
</dbReference>
<accession>A0A8H7RGB4</accession>
<organism evidence="6 7">
    <name type="scientific">Mucor plumbeus</name>
    <dbReference type="NCBI Taxonomy" id="97098"/>
    <lineage>
        <taxon>Eukaryota</taxon>
        <taxon>Fungi</taxon>
        <taxon>Fungi incertae sedis</taxon>
        <taxon>Mucoromycota</taxon>
        <taxon>Mucoromycotina</taxon>
        <taxon>Mucoromycetes</taxon>
        <taxon>Mucorales</taxon>
        <taxon>Mucorineae</taxon>
        <taxon>Mucoraceae</taxon>
        <taxon>Mucor</taxon>
    </lineage>
</organism>
<dbReference type="SUPFAM" id="SSF50044">
    <property type="entry name" value="SH3-domain"/>
    <property type="match status" value="1"/>
</dbReference>
<evidence type="ECO:0000313" key="6">
    <source>
        <dbReference type="EMBL" id="KAG2209850.1"/>
    </source>
</evidence>
<keyword evidence="1 2" id="KW-0728">SH3 domain</keyword>
<feature type="signal peptide" evidence="4">
    <location>
        <begin position="1"/>
        <end position="18"/>
    </location>
</feature>
<evidence type="ECO:0000313" key="7">
    <source>
        <dbReference type="Proteomes" id="UP000650833"/>
    </source>
</evidence>
<keyword evidence="3" id="KW-0472">Membrane</keyword>
<protein>
    <recommendedName>
        <fullName evidence="5">SH3 domain-containing protein</fullName>
    </recommendedName>
</protein>
<dbReference type="AlphaFoldDB" id="A0A8H7RGB4"/>
<keyword evidence="3" id="KW-0812">Transmembrane</keyword>
<dbReference type="Gene3D" id="2.30.30.40">
    <property type="entry name" value="SH3 Domains"/>
    <property type="match status" value="1"/>
</dbReference>
<evidence type="ECO:0000259" key="5">
    <source>
        <dbReference type="PROSITE" id="PS50002"/>
    </source>
</evidence>
<dbReference type="EMBL" id="JAEPRC010000090">
    <property type="protein sequence ID" value="KAG2209850.1"/>
    <property type="molecule type" value="Genomic_DNA"/>
</dbReference>
<dbReference type="OrthoDB" id="5340910at2759"/>
<comment type="caution">
    <text evidence="6">The sequence shown here is derived from an EMBL/GenBank/DDBJ whole genome shotgun (WGS) entry which is preliminary data.</text>
</comment>
<evidence type="ECO:0000256" key="1">
    <source>
        <dbReference type="ARBA" id="ARBA00022443"/>
    </source>
</evidence>
<feature type="chain" id="PRO_5034308475" description="SH3 domain-containing protein" evidence="4">
    <location>
        <begin position="19"/>
        <end position="520"/>
    </location>
</feature>
<keyword evidence="3" id="KW-1133">Transmembrane helix</keyword>
<evidence type="ECO:0000256" key="3">
    <source>
        <dbReference type="SAM" id="Phobius"/>
    </source>
</evidence>
<dbReference type="InterPro" id="IPR001452">
    <property type="entry name" value="SH3_domain"/>
</dbReference>
<dbReference type="InterPro" id="IPR036028">
    <property type="entry name" value="SH3-like_dom_sf"/>
</dbReference>
<reference evidence="6" key="1">
    <citation type="submission" date="2020-12" db="EMBL/GenBank/DDBJ databases">
        <title>Metabolic potential, ecology and presence of endohyphal bacteria is reflected in genomic diversity of Mucoromycotina.</title>
        <authorList>
            <person name="Muszewska A."/>
            <person name="Okrasinska A."/>
            <person name="Steczkiewicz K."/>
            <person name="Drgas O."/>
            <person name="Orlowska M."/>
            <person name="Perlinska-Lenart U."/>
            <person name="Aleksandrzak-Piekarczyk T."/>
            <person name="Szatraj K."/>
            <person name="Zielenkiewicz U."/>
            <person name="Pilsyk S."/>
            <person name="Malc E."/>
            <person name="Mieczkowski P."/>
            <person name="Kruszewska J.S."/>
            <person name="Biernat P."/>
            <person name="Pawlowska J."/>
        </authorList>
    </citation>
    <scope>NUCLEOTIDE SEQUENCE</scope>
    <source>
        <strain evidence="6">CBS 226.32</strain>
    </source>
</reference>
<evidence type="ECO:0000256" key="2">
    <source>
        <dbReference type="PROSITE-ProRule" id="PRU00192"/>
    </source>
</evidence>
<keyword evidence="7" id="KW-1185">Reference proteome</keyword>
<dbReference type="SMART" id="SM00326">
    <property type="entry name" value="SH3"/>
    <property type="match status" value="1"/>
</dbReference>
<name>A0A8H7RGB4_9FUNG</name>
<feature type="transmembrane region" description="Helical" evidence="3">
    <location>
        <begin position="225"/>
        <end position="253"/>
    </location>
</feature>
<sequence>MIKSAVTVLLLFAATSIAQTDNSLTCLSLKGSKTCAAFQSFYICTTGNINRYPFLANVTDIDSFDTALTNYVESPDMYLSSLGCTNKADNSPTIPYARYSLTFMCATLIQDNLYSLPCNYQYNLSPPPLCQSTCFDYYASVQEITGNTNMCPNQLEQSVRLENLNSSCTYWSGLNGTYDCVIGTANEPSNCGFKSVLQACDFCKTNGTNTCCESLNGCSSPMGSLSVGAIIGIIIGCLVFAGLAGAFVFWFCYKKNKKQKYNGFMMNKQSQKQELHDSSSALGYESLVSHQALNKPHQQNLITPPPSINTNNLAPPLINTTTNSSSVQPVLDEFFEVKHPYPPQMGDELGLHVGDIVCVAMNFDDGWALGFNVTTGLKGVFPAVCVSPAPEELLEQLLLPEQNATNKILVEDGSPEHLNMQQICENLKRSISQRTNTSSLPTSELTQHSNIPRRTASMMRSTYDYRESDSPTSPTLHTPFFDVNVLHNNNGLSQPEPALFQPIETIEMYRKNNRVSKLEE</sequence>